<dbReference type="GeneID" id="85008080"/>
<sequence length="134" mass="14536">MNASTLVIVAVIVVLAFFAGRRMFAVYFGNKGCCGGGSTKPYAKKFANVTVEDTDESHYPYALELMIGGMTCCNCTRAVENAINSLPDVWATVDLESRKATVRSKQPLDQDAVESLVDAAGYYIIRLPKEAAEN</sequence>
<dbReference type="EMBL" id="ACUX02000019">
    <property type="protein sequence ID" value="EEZ60397.1"/>
    <property type="molecule type" value="Genomic_DNA"/>
</dbReference>
<keyword evidence="4" id="KW-1185">Reference proteome</keyword>
<evidence type="ECO:0000256" key="1">
    <source>
        <dbReference type="ARBA" id="ARBA00022723"/>
    </source>
</evidence>
<dbReference type="HOGENOM" id="CLU_138400_0_0_11"/>
<dbReference type="SUPFAM" id="SSF55008">
    <property type="entry name" value="HMA, heavy metal-associated domain"/>
    <property type="match status" value="1"/>
</dbReference>
<evidence type="ECO:0000259" key="2">
    <source>
        <dbReference type="PROSITE" id="PS50846"/>
    </source>
</evidence>
<dbReference type="Proteomes" id="UP000006001">
    <property type="component" value="Unassembled WGS sequence"/>
</dbReference>
<dbReference type="PROSITE" id="PS01047">
    <property type="entry name" value="HMA_1"/>
    <property type="match status" value="1"/>
</dbReference>
<dbReference type="CDD" id="cd00371">
    <property type="entry name" value="HMA"/>
    <property type="match status" value="1"/>
</dbReference>
<reference evidence="3" key="1">
    <citation type="submission" date="2009-10" db="EMBL/GenBank/DDBJ databases">
        <authorList>
            <person name="Weinstock G."/>
            <person name="Sodergren E."/>
            <person name="Clifton S."/>
            <person name="Fulton L."/>
            <person name="Fulton B."/>
            <person name="Courtney L."/>
            <person name="Fronick C."/>
            <person name="Harrison M."/>
            <person name="Strong C."/>
            <person name="Farmer C."/>
            <person name="Delahaunty K."/>
            <person name="Markovic C."/>
            <person name="Hall O."/>
            <person name="Minx P."/>
            <person name="Tomlinson C."/>
            <person name="Mitreva M."/>
            <person name="Nelson J."/>
            <person name="Hou S."/>
            <person name="Wollam A."/>
            <person name="Pepin K.H."/>
            <person name="Johnson M."/>
            <person name="Bhonagiri V."/>
            <person name="Nash W.E."/>
            <person name="Warren W."/>
            <person name="Chinwalla A."/>
            <person name="Mardis E.R."/>
            <person name="Wilson R.K."/>
        </authorList>
    </citation>
    <scope>NUCLEOTIDE SEQUENCE [LARGE SCALE GENOMIC DNA]</scope>
    <source>
        <strain evidence="3">ATCC 700122</strain>
    </source>
</reference>
<evidence type="ECO:0000313" key="4">
    <source>
        <dbReference type="Proteomes" id="UP000006001"/>
    </source>
</evidence>
<keyword evidence="1" id="KW-0479">Metal-binding</keyword>
<gene>
    <name evidence="3" type="ORF">HMPREF0762_01874</name>
</gene>
<evidence type="ECO:0000313" key="3">
    <source>
        <dbReference type="EMBL" id="EEZ60397.1"/>
    </source>
</evidence>
<proteinExistence type="predicted"/>
<dbReference type="PROSITE" id="PS50846">
    <property type="entry name" value="HMA_2"/>
    <property type="match status" value="1"/>
</dbReference>
<dbReference type="Pfam" id="PF00403">
    <property type="entry name" value="HMA"/>
    <property type="match status" value="1"/>
</dbReference>
<dbReference type="AlphaFoldDB" id="D0WJ49"/>
<feature type="domain" description="HMA" evidence="2">
    <location>
        <begin position="61"/>
        <end position="125"/>
    </location>
</feature>
<dbReference type="InterPro" id="IPR036163">
    <property type="entry name" value="HMA_dom_sf"/>
</dbReference>
<dbReference type="InterPro" id="IPR017969">
    <property type="entry name" value="Heavy-metal-associated_CS"/>
</dbReference>
<dbReference type="GO" id="GO:0046872">
    <property type="term" value="F:metal ion binding"/>
    <property type="evidence" value="ECO:0007669"/>
    <property type="project" value="UniProtKB-KW"/>
</dbReference>
<dbReference type="InterPro" id="IPR006121">
    <property type="entry name" value="HMA_dom"/>
</dbReference>
<name>D0WJ49_SLAES</name>
<protein>
    <submittedName>
        <fullName evidence="3">Heavy metal-associated domain protein</fullName>
    </submittedName>
</protein>
<dbReference type="STRING" id="649764.HMPREF0762_01874"/>
<accession>D0WJ49</accession>
<organism evidence="3 4">
    <name type="scientific">Slackia exigua (strain ATCC 700122 / DSM 15923 / CIP 105133 / JCM 11022 / KCTC 5966 / S-7)</name>
    <dbReference type="NCBI Taxonomy" id="649764"/>
    <lineage>
        <taxon>Bacteria</taxon>
        <taxon>Bacillati</taxon>
        <taxon>Actinomycetota</taxon>
        <taxon>Coriobacteriia</taxon>
        <taxon>Eggerthellales</taxon>
        <taxon>Eggerthellaceae</taxon>
        <taxon>Slackia</taxon>
    </lineage>
</organism>
<dbReference type="eggNOG" id="COG2608">
    <property type="taxonomic scope" value="Bacteria"/>
</dbReference>
<dbReference type="RefSeq" id="WP_006363155.1">
    <property type="nucleotide sequence ID" value="NZ_GG700631.1"/>
</dbReference>
<dbReference type="OrthoDB" id="9813965at2"/>
<comment type="caution">
    <text evidence="3">The sequence shown here is derived from an EMBL/GenBank/DDBJ whole genome shotgun (WGS) entry which is preliminary data.</text>
</comment>
<dbReference type="Gene3D" id="3.30.70.100">
    <property type="match status" value="1"/>
</dbReference>